<reference evidence="2" key="1">
    <citation type="journal article" date="2014" name="Int. J. Syst. Evol. Microbiol.">
        <title>Complete genome sequence of Corynebacterium casei LMG S-19264T (=DSM 44701T), isolated from a smear-ripened cheese.</title>
        <authorList>
            <consortium name="US DOE Joint Genome Institute (JGI-PGF)"/>
            <person name="Walter F."/>
            <person name="Albersmeier A."/>
            <person name="Kalinowski J."/>
            <person name="Ruckert C."/>
        </authorList>
    </citation>
    <scope>NUCLEOTIDE SEQUENCE</scope>
    <source>
        <strain evidence="2">JCM 15759</strain>
    </source>
</reference>
<name>A0A830FHT4_HALAR</name>
<evidence type="ECO:0000313" key="3">
    <source>
        <dbReference type="Proteomes" id="UP000656367"/>
    </source>
</evidence>
<feature type="region of interest" description="Disordered" evidence="1">
    <location>
        <begin position="1"/>
        <end position="68"/>
    </location>
</feature>
<reference evidence="2" key="2">
    <citation type="submission" date="2020-09" db="EMBL/GenBank/DDBJ databases">
        <authorList>
            <person name="Sun Q."/>
            <person name="Ohkuma M."/>
        </authorList>
    </citation>
    <scope>NUCLEOTIDE SEQUENCE</scope>
    <source>
        <strain evidence="2">JCM 15759</strain>
    </source>
</reference>
<gene>
    <name evidence="2" type="ORF">GCM10009006_35810</name>
</gene>
<organism evidence="2 3">
    <name type="scientific">Haloarcula argentinensis</name>
    <dbReference type="NCBI Taxonomy" id="43776"/>
    <lineage>
        <taxon>Archaea</taxon>
        <taxon>Methanobacteriati</taxon>
        <taxon>Methanobacteriota</taxon>
        <taxon>Stenosarchaea group</taxon>
        <taxon>Halobacteria</taxon>
        <taxon>Halobacteriales</taxon>
        <taxon>Haloarculaceae</taxon>
        <taxon>Haloarcula</taxon>
    </lineage>
</organism>
<evidence type="ECO:0000256" key="1">
    <source>
        <dbReference type="SAM" id="MobiDB-lite"/>
    </source>
</evidence>
<dbReference type="Proteomes" id="UP000656367">
    <property type="component" value="Unassembled WGS sequence"/>
</dbReference>
<protein>
    <submittedName>
        <fullName evidence="2">Uncharacterized protein</fullName>
    </submittedName>
</protein>
<dbReference type="EMBL" id="BMON01000007">
    <property type="protein sequence ID" value="GGM51491.1"/>
    <property type="molecule type" value="Genomic_DNA"/>
</dbReference>
<comment type="caution">
    <text evidence="2">The sequence shown here is derived from an EMBL/GenBank/DDBJ whole genome shotgun (WGS) entry which is preliminary data.</text>
</comment>
<proteinExistence type="predicted"/>
<sequence length="68" mass="7060">MDMVQGCNSKGPLHAIREADPEKVPNWGVYDPDEGPCGDRIATLTDDGTPTPDSSPIPSAYSSASAGI</sequence>
<accession>A0A830FHT4</accession>
<evidence type="ECO:0000313" key="2">
    <source>
        <dbReference type="EMBL" id="GGM51491.1"/>
    </source>
</evidence>
<dbReference type="AlphaFoldDB" id="A0A830FHT4"/>
<feature type="compositionally biased region" description="Low complexity" evidence="1">
    <location>
        <begin position="52"/>
        <end position="68"/>
    </location>
</feature>